<evidence type="ECO:0000313" key="2">
    <source>
        <dbReference type="EMBL" id="AOR76396.1"/>
    </source>
</evidence>
<feature type="domain" description="Microcin J25-processing protein McjB C-terminal" evidence="1">
    <location>
        <begin position="106"/>
        <end position="216"/>
    </location>
</feature>
<dbReference type="EMBL" id="CP017075">
    <property type="protein sequence ID" value="AOR76396.1"/>
    <property type="molecule type" value="Genomic_DNA"/>
</dbReference>
<dbReference type="Proteomes" id="UP000094626">
    <property type="component" value="Chromosome"/>
</dbReference>
<dbReference type="RefSeq" id="WP_069707851.1">
    <property type="nucleotide sequence ID" value="NZ_CP017075.1"/>
</dbReference>
<name>A0A1D8A2W0_9SPHN</name>
<evidence type="ECO:0000313" key="3">
    <source>
        <dbReference type="Proteomes" id="UP000094626"/>
    </source>
</evidence>
<dbReference type="KEGG" id="nre:BES08_06250"/>
<dbReference type="InterPro" id="IPR053521">
    <property type="entry name" value="McjB-like"/>
</dbReference>
<reference evidence="3" key="1">
    <citation type="journal article" date="2017" name="J. Biotechnol.">
        <title>Complete genome sequence of Novosphingobium resinovorum SA1, a versatile xenobiotic-degrading bacterium capable of utilizing sulfanilic acid.</title>
        <authorList>
            <person name="Hegedus B."/>
            <person name="Kos P.B."/>
            <person name="Balint B."/>
            <person name="Maroti G."/>
            <person name="Gan H.M."/>
            <person name="Perei K."/>
            <person name="Rakhely G."/>
        </authorList>
    </citation>
    <scope>NUCLEOTIDE SEQUENCE [LARGE SCALE GENOMIC DNA]</scope>
    <source>
        <strain evidence="3">SA1</strain>
    </source>
</reference>
<organism evidence="2 3">
    <name type="scientific">Novosphingobium resinovorum</name>
    <dbReference type="NCBI Taxonomy" id="158500"/>
    <lineage>
        <taxon>Bacteria</taxon>
        <taxon>Pseudomonadati</taxon>
        <taxon>Pseudomonadota</taxon>
        <taxon>Alphaproteobacteria</taxon>
        <taxon>Sphingomonadales</taxon>
        <taxon>Sphingomonadaceae</taxon>
        <taxon>Novosphingobium</taxon>
    </lineage>
</organism>
<gene>
    <name evidence="2" type="ORF">BES08_06250</name>
</gene>
<dbReference type="InterPro" id="IPR032708">
    <property type="entry name" value="McjB_C"/>
</dbReference>
<dbReference type="Pfam" id="PF13471">
    <property type="entry name" value="Transglut_core3"/>
    <property type="match status" value="1"/>
</dbReference>
<sequence length="218" mass="24161">MGYALRSNLTYCDIDDRLVFLDVEADRYFCLHDSVEARFRALAAGTTDIAPSDVLVRLGLVEEVPGDLYPRPCADHNRPSRSLLDGEPAKPSLRAVLGALTRLALARRALRRGGLARLLHELRKRKARLPSCVARPPSKLEHLAHDFERTARLMRSHDQCLPRAITLAGMAMARGINVELVIGVQLRPFAAHAWVRSGSSLVNERVDTALAYTPILVL</sequence>
<protein>
    <recommendedName>
        <fullName evidence="1">Microcin J25-processing protein McjB C-terminal domain-containing protein</fullName>
    </recommendedName>
</protein>
<dbReference type="AlphaFoldDB" id="A0A1D8A2W0"/>
<evidence type="ECO:0000259" key="1">
    <source>
        <dbReference type="Pfam" id="PF13471"/>
    </source>
</evidence>
<accession>A0A1D8A2W0</accession>
<proteinExistence type="predicted"/>
<keyword evidence="3" id="KW-1185">Reference proteome</keyword>
<dbReference type="NCBIfam" id="NF033537">
    <property type="entry name" value="lasso_biosyn_B2"/>
    <property type="match status" value="1"/>
</dbReference>
<dbReference type="OrthoDB" id="119963at2"/>